<dbReference type="OrthoDB" id="421979at2759"/>
<feature type="chain" id="PRO_5043273296" evidence="1">
    <location>
        <begin position="20"/>
        <end position="595"/>
    </location>
</feature>
<comment type="caution">
    <text evidence="2">The sequence shown here is derived from an EMBL/GenBank/DDBJ whole genome shotgun (WGS) entry which is preliminary data.</text>
</comment>
<reference evidence="2" key="1">
    <citation type="submission" date="2022-10" db="EMBL/GenBank/DDBJ databases">
        <authorList>
            <person name="Chen Y."/>
            <person name="Dougan E. K."/>
            <person name="Chan C."/>
            <person name="Rhodes N."/>
            <person name="Thang M."/>
        </authorList>
    </citation>
    <scope>NUCLEOTIDE SEQUENCE</scope>
</reference>
<gene>
    <name evidence="2" type="ORF">C1SCF055_LOCUS43666</name>
</gene>
<dbReference type="EMBL" id="CAMXCT020006733">
    <property type="protein sequence ID" value="CAL1172525.1"/>
    <property type="molecule type" value="Genomic_DNA"/>
</dbReference>
<feature type="signal peptide" evidence="1">
    <location>
        <begin position="1"/>
        <end position="19"/>
    </location>
</feature>
<evidence type="ECO:0000313" key="4">
    <source>
        <dbReference type="EMBL" id="CAL4806462.1"/>
    </source>
</evidence>
<sequence>MWRRWWLVWVLLLGKNADGAENRSCFWSAAARFERFWSLADYEHFTSLPSLGGPLLRVDEDLGMRHISFVVVASLERAEYAVRMERTWMHSAANRIYLVDALIPGLPPSFQMVMNDGAQRGQKDAVAMSRLMIWMNQVKQMYSVGSLPDDMRWLVILGDDVYINTARLYYFLAGHASRDDHPVIFAHVLSDTEVYDFDVPCTDSAIALSRSALARISQHASCKTCPYTGSNAISLAYCALYTAVPLVHVPGFRCQADGVADEADVLTHHWIATGGLSKSTLGQNDDGLHPFESDFPNLQCELPRAEGVWTYQQVAERIRFCKASQAADAVEQPPTLSHGSELSPETLEDYFQARWPGSVDNLEEILVGDILKTEFLLDHWYFLASAGMWLHRAAVGHFLQDLDYLPPHPDLVFAYVDQSDDLALAPPWLLNGRAAQRLHQPLAGGAQLTPALLKKLGMKLVHTPLFSQTRKLPRSLTGAVSAAALSGVWSVVDGDEWTRQDLQLKADDRRFYAGLLQENFEDLTEDECSDESLRRTQLWQRFLHNDDEHIKVVRGFQSGRREFRTLHAMYRSKVSDTLPLRGVLQDTVLVARNCD</sequence>
<accession>A0A9P1M597</accession>
<evidence type="ECO:0000313" key="5">
    <source>
        <dbReference type="Proteomes" id="UP001152797"/>
    </source>
</evidence>
<keyword evidence="1" id="KW-0732">Signal</keyword>
<evidence type="ECO:0000313" key="3">
    <source>
        <dbReference type="EMBL" id="CAL1172525.1"/>
    </source>
</evidence>
<dbReference type="AlphaFoldDB" id="A0A9P1M597"/>
<dbReference type="Proteomes" id="UP001152797">
    <property type="component" value="Unassembled WGS sequence"/>
</dbReference>
<dbReference type="Gene3D" id="3.90.550.50">
    <property type="match status" value="1"/>
</dbReference>
<reference evidence="3" key="2">
    <citation type="submission" date="2024-04" db="EMBL/GenBank/DDBJ databases">
        <authorList>
            <person name="Chen Y."/>
            <person name="Shah S."/>
            <person name="Dougan E. K."/>
            <person name="Thang M."/>
            <person name="Chan C."/>
        </authorList>
    </citation>
    <scope>NUCLEOTIDE SEQUENCE [LARGE SCALE GENOMIC DNA]</scope>
</reference>
<dbReference type="EMBL" id="CAMXCT030006733">
    <property type="protein sequence ID" value="CAL4806462.1"/>
    <property type="molecule type" value="Genomic_DNA"/>
</dbReference>
<protein>
    <submittedName>
        <fullName evidence="4">RNase H type-1 domain-containing protein</fullName>
    </submittedName>
</protein>
<evidence type="ECO:0000313" key="2">
    <source>
        <dbReference type="EMBL" id="CAI4019150.1"/>
    </source>
</evidence>
<evidence type="ECO:0000256" key="1">
    <source>
        <dbReference type="SAM" id="SignalP"/>
    </source>
</evidence>
<proteinExistence type="predicted"/>
<name>A0A9P1M597_9DINO</name>
<dbReference type="EMBL" id="CAMXCT010006733">
    <property type="protein sequence ID" value="CAI4019150.1"/>
    <property type="molecule type" value="Genomic_DNA"/>
</dbReference>
<organism evidence="2">
    <name type="scientific">Cladocopium goreaui</name>
    <dbReference type="NCBI Taxonomy" id="2562237"/>
    <lineage>
        <taxon>Eukaryota</taxon>
        <taxon>Sar</taxon>
        <taxon>Alveolata</taxon>
        <taxon>Dinophyceae</taxon>
        <taxon>Suessiales</taxon>
        <taxon>Symbiodiniaceae</taxon>
        <taxon>Cladocopium</taxon>
    </lineage>
</organism>
<keyword evidence="5" id="KW-1185">Reference proteome</keyword>